<keyword evidence="3" id="KW-1185">Reference proteome</keyword>
<evidence type="ECO:0000313" key="3">
    <source>
        <dbReference type="Proteomes" id="UP000295455"/>
    </source>
</evidence>
<gene>
    <name evidence="2" type="ORF">EV196_101111</name>
</gene>
<dbReference type="AlphaFoldDB" id="A0A4R1RQK0"/>
<name>A0A4R1RQK0_9FLAO</name>
<accession>A0A4R1RQK0</accession>
<evidence type="ECO:0000259" key="1">
    <source>
        <dbReference type="Pfam" id="PF04784"/>
    </source>
</evidence>
<dbReference type="PANTHER" id="PTHR46361">
    <property type="entry name" value="ELECTRON CARRIER/ PROTEIN DISULFIDE OXIDOREDUCTASE"/>
    <property type="match status" value="1"/>
</dbReference>
<organism evidence="2 3">
    <name type="scientific">Mariniflexile fucanivorans</name>
    <dbReference type="NCBI Taxonomy" id="264023"/>
    <lineage>
        <taxon>Bacteria</taxon>
        <taxon>Pseudomonadati</taxon>
        <taxon>Bacteroidota</taxon>
        <taxon>Flavobacteriia</taxon>
        <taxon>Flavobacteriales</taxon>
        <taxon>Flavobacteriaceae</taxon>
        <taxon>Mariniflexile</taxon>
    </lineage>
</organism>
<protein>
    <submittedName>
        <fullName evidence="2">Uncharacterized protein DUF547</fullName>
    </submittedName>
</protein>
<dbReference type="EMBL" id="SLUP01000001">
    <property type="protein sequence ID" value="TCL68693.1"/>
    <property type="molecule type" value="Genomic_DNA"/>
</dbReference>
<proteinExistence type="predicted"/>
<reference evidence="2 3" key="1">
    <citation type="submission" date="2019-03" db="EMBL/GenBank/DDBJ databases">
        <title>Genomic Encyclopedia of Type Strains, Phase IV (KMG-IV): sequencing the most valuable type-strain genomes for metagenomic binning, comparative biology and taxonomic classification.</title>
        <authorList>
            <person name="Goeker M."/>
        </authorList>
    </citation>
    <scope>NUCLEOTIDE SEQUENCE [LARGE SCALE GENOMIC DNA]</scope>
    <source>
        <strain evidence="2 3">DSM 18792</strain>
    </source>
</reference>
<dbReference type="OrthoDB" id="526867at2"/>
<dbReference type="Pfam" id="PF04784">
    <property type="entry name" value="DUF547"/>
    <property type="match status" value="1"/>
</dbReference>
<dbReference type="Proteomes" id="UP000295455">
    <property type="component" value="Unassembled WGS sequence"/>
</dbReference>
<evidence type="ECO:0000313" key="2">
    <source>
        <dbReference type="EMBL" id="TCL68693.1"/>
    </source>
</evidence>
<dbReference type="InterPro" id="IPR006869">
    <property type="entry name" value="DUF547"/>
</dbReference>
<comment type="caution">
    <text evidence="2">The sequence shown here is derived from an EMBL/GenBank/DDBJ whole genome shotgun (WGS) entry which is preliminary data.</text>
</comment>
<feature type="domain" description="DUF547" evidence="1">
    <location>
        <begin position="69"/>
        <end position="172"/>
    </location>
</feature>
<sequence length="233" mass="27395">MKKHHYIIIALLFSFTINSQNFNHSPWNTLLQKHVSTDGHVNYKTFKSDNKALGNYIKSLGAHTPQDYWTKEENLAYWINAYNALTIDLILRNYPIKSIKDIKNPWGQKLWQLGDTWYNLSDIEHEILRKMDEPRIHFAIVCASVSCPKLSNEAYSSKNLNHQLTKATKDFLSDSSRNFISKDTLELSKIFQWFSKDFKQNGDLIDFLNLYTNFQISAKAKLNYKDYNWNLNE</sequence>
<dbReference type="RefSeq" id="WP_132213808.1">
    <property type="nucleotide sequence ID" value="NZ_OX156936.1"/>
</dbReference>
<dbReference type="PANTHER" id="PTHR46361:SF3">
    <property type="entry name" value="ELECTRON CARRIER_ PROTEIN DISULFIDE OXIDOREDUCTASE"/>
    <property type="match status" value="1"/>
</dbReference>